<dbReference type="Pfam" id="PF13439">
    <property type="entry name" value="Glyco_transf_4"/>
    <property type="match status" value="1"/>
</dbReference>
<feature type="domain" description="Glycosyl transferase family 1" evidence="2">
    <location>
        <begin position="255"/>
        <end position="411"/>
    </location>
</feature>
<dbReference type="GO" id="GO:0016757">
    <property type="term" value="F:glycosyltransferase activity"/>
    <property type="evidence" value="ECO:0007669"/>
    <property type="project" value="InterPro"/>
</dbReference>
<evidence type="ECO:0000259" key="3">
    <source>
        <dbReference type="Pfam" id="PF13439"/>
    </source>
</evidence>
<dbReference type="PANTHER" id="PTHR46401:SF2">
    <property type="entry name" value="GLYCOSYLTRANSFERASE WBBK-RELATED"/>
    <property type="match status" value="1"/>
</dbReference>
<dbReference type="GO" id="GO:0009103">
    <property type="term" value="P:lipopolysaccharide biosynthetic process"/>
    <property type="evidence" value="ECO:0007669"/>
    <property type="project" value="TreeGrafter"/>
</dbReference>
<dbReference type="EMBL" id="JACHWY010000001">
    <property type="protein sequence ID" value="MBB3047296.1"/>
    <property type="molecule type" value="Genomic_DNA"/>
</dbReference>
<dbReference type="Proteomes" id="UP000537130">
    <property type="component" value="Unassembled WGS sequence"/>
</dbReference>
<evidence type="ECO:0000313" key="5">
    <source>
        <dbReference type="Proteomes" id="UP000537130"/>
    </source>
</evidence>
<proteinExistence type="predicted"/>
<dbReference type="Pfam" id="PF00534">
    <property type="entry name" value="Glycos_transf_1"/>
    <property type="match status" value="1"/>
</dbReference>
<name>A0A7W4Z6W2_9GAMM</name>
<dbReference type="SUPFAM" id="SSF53756">
    <property type="entry name" value="UDP-Glycosyltransferase/glycogen phosphorylase"/>
    <property type="match status" value="1"/>
</dbReference>
<evidence type="ECO:0000313" key="4">
    <source>
        <dbReference type="EMBL" id="MBB3047296.1"/>
    </source>
</evidence>
<evidence type="ECO:0000256" key="1">
    <source>
        <dbReference type="ARBA" id="ARBA00022679"/>
    </source>
</evidence>
<dbReference type="CDD" id="cd03801">
    <property type="entry name" value="GT4_PimA-like"/>
    <property type="match status" value="1"/>
</dbReference>
<reference evidence="4 5" key="1">
    <citation type="submission" date="2020-08" db="EMBL/GenBank/DDBJ databases">
        <title>Genomic Encyclopedia of Type Strains, Phase III (KMG-III): the genomes of soil and plant-associated and newly described type strains.</title>
        <authorList>
            <person name="Whitman W."/>
        </authorList>
    </citation>
    <scope>NUCLEOTIDE SEQUENCE [LARGE SCALE GENOMIC DNA]</scope>
    <source>
        <strain evidence="4 5">CECT 8654</strain>
    </source>
</reference>
<dbReference type="RefSeq" id="WP_183409927.1">
    <property type="nucleotide sequence ID" value="NZ_JACHWY010000001.1"/>
</dbReference>
<accession>A0A7W4Z6W2</accession>
<organism evidence="4 5">
    <name type="scientific">Litorivivens lipolytica</name>
    <dbReference type="NCBI Taxonomy" id="1524264"/>
    <lineage>
        <taxon>Bacteria</taxon>
        <taxon>Pseudomonadati</taxon>
        <taxon>Pseudomonadota</taxon>
        <taxon>Gammaproteobacteria</taxon>
        <taxon>Litorivivens</taxon>
    </lineage>
</organism>
<keyword evidence="5" id="KW-1185">Reference proteome</keyword>
<dbReference type="AlphaFoldDB" id="A0A7W4Z6W2"/>
<dbReference type="InterPro" id="IPR001296">
    <property type="entry name" value="Glyco_trans_1"/>
</dbReference>
<feature type="domain" description="Glycosyltransferase subfamily 4-like N-terminal" evidence="3">
    <location>
        <begin position="45"/>
        <end position="244"/>
    </location>
</feature>
<keyword evidence="1 4" id="KW-0808">Transferase</keyword>
<gene>
    <name evidence="4" type="ORF">FHR99_001532</name>
</gene>
<dbReference type="InterPro" id="IPR028098">
    <property type="entry name" value="Glyco_trans_4-like_N"/>
</dbReference>
<evidence type="ECO:0000259" key="2">
    <source>
        <dbReference type="Pfam" id="PF00534"/>
    </source>
</evidence>
<sequence length="438" mass="49092">MRSEQLAKSQQARPQIADVVPIAEGLHQHSLKICILGYRSHPYGGGQGIYIRYLSKALREAGHEVDVISGEPYPHLDDGIRLIKMPGLNLFENGLGSLRPHHLRSATNIIEWTSKLTGGFAEPYCFGRRVVKYLREHGRHYDIIHDNQSLSWGMLQLQKEGFPLVTTIHHPITSDLDIALKAARSAWQRVLIRRWHSFITMQRKVAPKLRNVVTVSECSRHDIAEAFGMAPESIDLVHCGIDTDVFHPMPEVEKKPFRLMATVSADAPLKGAHYLINALPALIERYPELELLLVGKPKPGGSTERLIERLGLAERIRCVTGISTEELVRYYNEAEIVVVPSVYEGFGLPAGEAMACGTAVVSSNGGALPEVVGDACIQVPVRDSDAISNAVIKLFDDPELRQRLAREGRERMENIFCWRKAALEMTDFYWKVIDRANR</sequence>
<comment type="caution">
    <text evidence="4">The sequence shown here is derived from an EMBL/GenBank/DDBJ whole genome shotgun (WGS) entry which is preliminary data.</text>
</comment>
<dbReference type="Gene3D" id="3.40.50.2000">
    <property type="entry name" value="Glycogen Phosphorylase B"/>
    <property type="match status" value="2"/>
</dbReference>
<protein>
    <submittedName>
        <fullName evidence="4">Glycosyltransferase involved in cell wall biosynthesis</fullName>
    </submittedName>
</protein>
<dbReference type="PANTHER" id="PTHR46401">
    <property type="entry name" value="GLYCOSYLTRANSFERASE WBBK-RELATED"/>
    <property type="match status" value="1"/>
</dbReference>